<sequence>MPLAHEPESDHNEKIENDGSQECGGHMRMPPFHQYLPGEPGVYGEKISGRAGTADLVYAAFLKDRTGSALNVDKAPPARAGIIIDGFLVAE</sequence>
<accession>A0A645DAC6</accession>
<evidence type="ECO:0000256" key="1">
    <source>
        <dbReference type="SAM" id="MobiDB-lite"/>
    </source>
</evidence>
<feature type="compositionally biased region" description="Basic and acidic residues" evidence="1">
    <location>
        <begin position="1"/>
        <end position="17"/>
    </location>
</feature>
<comment type="caution">
    <text evidence="2">The sequence shown here is derived from an EMBL/GenBank/DDBJ whole genome shotgun (WGS) entry which is preliminary data.</text>
</comment>
<feature type="region of interest" description="Disordered" evidence="1">
    <location>
        <begin position="1"/>
        <end position="31"/>
    </location>
</feature>
<reference evidence="2" key="1">
    <citation type="submission" date="2019-08" db="EMBL/GenBank/DDBJ databases">
        <authorList>
            <person name="Kucharzyk K."/>
            <person name="Murdoch R.W."/>
            <person name="Higgins S."/>
            <person name="Loffler F."/>
        </authorList>
    </citation>
    <scope>NUCLEOTIDE SEQUENCE</scope>
</reference>
<evidence type="ECO:0000313" key="2">
    <source>
        <dbReference type="EMBL" id="MPM86400.1"/>
    </source>
</evidence>
<gene>
    <name evidence="2" type="ORF">SDC9_133489</name>
</gene>
<protein>
    <submittedName>
        <fullName evidence="2">Uncharacterized protein</fullName>
    </submittedName>
</protein>
<name>A0A645DAC6_9ZZZZ</name>
<dbReference type="EMBL" id="VSSQ01034451">
    <property type="protein sequence ID" value="MPM86400.1"/>
    <property type="molecule type" value="Genomic_DNA"/>
</dbReference>
<dbReference type="AlphaFoldDB" id="A0A645DAC6"/>
<organism evidence="2">
    <name type="scientific">bioreactor metagenome</name>
    <dbReference type="NCBI Taxonomy" id="1076179"/>
    <lineage>
        <taxon>unclassified sequences</taxon>
        <taxon>metagenomes</taxon>
        <taxon>ecological metagenomes</taxon>
    </lineage>
</organism>
<proteinExistence type="predicted"/>